<dbReference type="EC" id="2.4.99.17" evidence="2"/>
<keyword evidence="2" id="KW-0808">Transferase</keyword>
<sequence length="68" mass="7122">ARRPFRFRAAAGADRAAPRAAAGLGAAAAGRGRADCRSWRTRPARPAAARRRAGVQRHQGHPGAVGRL</sequence>
<dbReference type="AlphaFoldDB" id="A0A6J4S718"/>
<gene>
    <name evidence="2" type="ORF">AVDCRST_MAG44-186</name>
</gene>
<evidence type="ECO:0000313" key="2">
    <source>
        <dbReference type="EMBL" id="CAA9490610.1"/>
    </source>
</evidence>
<protein>
    <submittedName>
        <fullName evidence="2">S-adenosylmethionine:tRNA ribosyltransferase-isomerase</fullName>
        <ecNumber evidence="2">2.4.99.17</ecNumber>
    </submittedName>
</protein>
<organism evidence="2">
    <name type="scientific">uncultured Sphingomonas sp</name>
    <dbReference type="NCBI Taxonomy" id="158754"/>
    <lineage>
        <taxon>Bacteria</taxon>
        <taxon>Pseudomonadati</taxon>
        <taxon>Pseudomonadota</taxon>
        <taxon>Alphaproteobacteria</taxon>
        <taxon>Sphingomonadales</taxon>
        <taxon>Sphingomonadaceae</taxon>
        <taxon>Sphingomonas</taxon>
        <taxon>environmental samples</taxon>
    </lineage>
</organism>
<keyword evidence="2" id="KW-0328">Glycosyltransferase</keyword>
<dbReference type="EMBL" id="CADCVY010000014">
    <property type="protein sequence ID" value="CAA9490610.1"/>
    <property type="molecule type" value="Genomic_DNA"/>
</dbReference>
<accession>A0A6J4S718</accession>
<feature type="non-terminal residue" evidence="2">
    <location>
        <position position="68"/>
    </location>
</feature>
<reference evidence="2" key="1">
    <citation type="submission" date="2020-02" db="EMBL/GenBank/DDBJ databases">
        <authorList>
            <person name="Meier V. D."/>
        </authorList>
    </citation>
    <scope>NUCLEOTIDE SEQUENCE</scope>
    <source>
        <strain evidence="2">AVDCRST_MAG44</strain>
    </source>
</reference>
<feature type="region of interest" description="Disordered" evidence="1">
    <location>
        <begin position="25"/>
        <end position="68"/>
    </location>
</feature>
<keyword evidence="2" id="KW-0413">Isomerase</keyword>
<proteinExistence type="predicted"/>
<dbReference type="GO" id="GO:0051075">
    <property type="term" value="F:S-adenosylmethionine:tRNA ribosyltransferase-isomerase activity"/>
    <property type="evidence" value="ECO:0007669"/>
    <property type="project" value="UniProtKB-EC"/>
</dbReference>
<evidence type="ECO:0000256" key="1">
    <source>
        <dbReference type="SAM" id="MobiDB-lite"/>
    </source>
</evidence>
<feature type="compositionally biased region" description="Basic residues" evidence="1">
    <location>
        <begin position="39"/>
        <end position="60"/>
    </location>
</feature>
<name>A0A6J4S718_9SPHN</name>
<feature type="non-terminal residue" evidence="2">
    <location>
        <position position="1"/>
    </location>
</feature>